<dbReference type="SUPFAM" id="SSF56801">
    <property type="entry name" value="Acetyl-CoA synthetase-like"/>
    <property type="match status" value="1"/>
</dbReference>
<comment type="pathway">
    <text evidence="5">Quinol/quinone metabolism; 1,4-dihydroxy-2-naphthoate biosynthesis; 1,4-dihydroxy-2-naphthoate from chorismate: step 5/7.</text>
</comment>
<dbReference type="NCBIfam" id="TIGR01923">
    <property type="entry name" value="menE"/>
    <property type="match status" value="1"/>
</dbReference>
<dbReference type="UniPathway" id="UPA00079"/>
<dbReference type="EC" id="6.2.1.26" evidence="5"/>
<dbReference type="GO" id="GO:0008756">
    <property type="term" value="F:o-succinylbenzoate-CoA ligase activity"/>
    <property type="evidence" value="ECO:0007669"/>
    <property type="project" value="UniProtKB-UniRule"/>
</dbReference>
<comment type="caution">
    <text evidence="8">The sequence shown here is derived from an EMBL/GenBank/DDBJ whole genome shotgun (WGS) entry which is preliminary data.</text>
</comment>
<dbReference type="FunFam" id="3.30.300.30:FF:000008">
    <property type="entry name" value="2,3-dihydroxybenzoate-AMP ligase"/>
    <property type="match status" value="1"/>
</dbReference>
<dbReference type="InterPro" id="IPR025110">
    <property type="entry name" value="AMP-bd_C"/>
</dbReference>
<dbReference type="PROSITE" id="PS00455">
    <property type="entry name" value="AMP_BINDING"/>
    <property type="match status" value="1"/>
</dbReference>
<dbReference type="HAMAP" id="MF_00731">
    <property type="entry name" value="MenE"/>
    <property type="match status" value="1"/>
</dbReference>
<dbReference type="RefSeq" id="WP_036179761.1">
    <property type="nucleotide sequence ID" value="NZ_AVCZ01000058.1"/>
</dbReference>
<dbReference type="GO" id="GO:0031956">
    <property type="term" value="F:medium-chain fatty acid-CoA ligase activity"/>
    <property type="evidence" value="ECO:0007669"/>
    <property type="project" value="TreeGrafter"/>
</dbReference>
<comment type="catalytic activity">
    <reaction evidence="5">
        <text>2-succinylbenzoate + ATP + CoA = 2-succinylbenzoyl-CoA + AMP + diphosphate</text>
        <dbReference type="Rhea" id="RHEA:17009"/>
        <dbReference type="ChEBI" id="CHEBI:18325"/>
        <dbReference type="ChEBI" id="CHEBI:30616"/>
        <dbReference type="ChEBI" id="CHEBI:33019"/>
        <dbReference type="ChEBI" id="CHEBI:57287"/>
        <dbReference type="ChEBI" id="CHEBI:57364"/>
        <dbReference type="ChEBI" id="CHEBI:456215"/>
        <dbReference type="EC" id="6.2.1.26"/>
    </reaction>
</comment>
<sequence>MYPNWILQRAYLTPNRIGLTFEGESWSFEQLKQISVTRAYQLTSLGIEEGSRVAIMGQNHPRLIFMILACMHLKCEMVLLNRKLSKEELDYQIKDAKVSVVIVDEEDEHLLPQKVNKLPFLKVEESHETPIEISEQWTLDQTTSIMYTSGTTGYPKGVRQTVGNHKESAVSSVLNIGLSEEDVWLCAVPIFHISGFSILIRSLLYGNEVKLYRKFDTEGTISDISTGRITHISVVAVMLERILHGLEEKGLEASPKFKLALAGGGPIPKNYLLRAQKVKLSVSQTYGMTETSSQTATLSNEDALRKLGSSGKPLFFNQIKIADTNEPFVEGEILIRGPHVTPGYIGQFEHKNSTVDGWLHTGDIGYIDDEGYLYVVDRRTDLIISGGENIYPAEIEGVLMAHPAVKEAGVCGIEDTTWGQVPIAFIVLNESVRKEELLDYCIGHLAKYKVPKEVYFVEQLPRNGSNKLMRRKLKELIH</sequence>
<evidence type="ECO:0000313" key="8">
    <source>
        <dbReference type="EMBL" id="KGR88808.1"/>
    </source>
</evidence>
<dbReference type="NCBIfam" id="NF002966">
    <property type="entry name" value="PRK03640.1"/>
    <property type="match status" value="1"/>
</dbReference>
<dbReference type="PANTHER" id="PTHR43201:SF32">
    <property type="entry name" value="2-SUCCINYLBENZOATE--COA LIGASE, CHLOROPLASTIC_PEROXISOMAL"/>
    <property type="match status" value="1"/>
</dbReference>
<dbReference type="GO" id="GO:0009234">
    <property type="term" value="P:menaquinone biosynthetic process"/>
    <property type="evidence" value="ECO:0007669"/>
    <property type="project" value="UniProtKB-UniRule"/>
</dbReference>
<proteinExistence type="inferred from homology"/>
<dbReference type="InterPro" id="IPR045851">
    <property type="entry name" value="AMP-bd_C_sf"/>
</dbReference>
<evidence type="ECO:0000313" key="9">
    <source>
        <dbReference type="Proteomes" id="UP000030595"/>
    </source>
</evidence>
<dbReference type="InterPro" id="IPR010192">
    <property type="entry name" value="MenE"/>
</dbReference>
<dbReference type="eggNOG" id="COG0318">
    <property type="taxonomic scope" value="Bacteria"/>
</dbReference>
<comment type="pathway">
    <text evidence="5">Quinol/quinone metabolism; menaquinone biosynthesis.</text>
</comment>
<dbReference type="AlphaFoldDB" id="A0A0A3J0Z1"/>
<dbReference type="Pfam" id="PF13193">
    <property type="entry name" value="AMP-binding_C"/>
    <property type="match status" value="1"/>
</dbReference>
<dbReference type="EMBL" id="JPVQ01000058">
    <property type="protein sequence ID" value="KGR88808.1"/>
    <property type="molecule type" value="Genomic_DNA"/>
</dbReference>
<evidence type="ECO:0000256" key="2">
    <source>
        <dbReference type="ARBA" id="ARBA00022598"/>
    </source>
</evidence>
<keyword evidence="1 5" id="KW-0474">Menaquinone biosynthesis</keyword>
<keyword evidence="4 5" id="KW-0067">ATP-binding</keyword>
<dbReference type="Gene3D" id="3.30.300.30">
    <property type="match status" value="1"/>
</dbReference>
<dbReference type="GO" id="GO:0006631">
    <property type="term" value="P:fatty acid metabolic process"/>
    <property type="evidence" value="ECO:0007669"/>
    <property type="project" value="TreeGrafter"/>
</dbReference>
<dbReference type="OrthoDB" id="9762242at2"/>
<reference evidence="8 9" key="1">
    <citation type="submission" date="2014-02" db="EMBL/GenBank/DDBJ databases">
        <title>Draft genome sequence of Lysinibacillus massiliensis CCUG 49529.</title>
        <authorList>
            <person name="Zhang F."/>
            <person name="Wang G."/>
            <person name="Zhang L."/>
        </authorList>
    </citation>
    <scope>NUCLEOTIDE SEQUENCE [LARGE SCALE GENOMIC DNA]</scope>
    <source>
        <strain evidence="8 9">CCUG 49529</strain>
    </source>
</reference>
<dbReference type="Proteomes" id="UP000030595">
    <property type="component" value="Unassembled WGS sequence"/>
</dbReference>
<keyword evidence="3 5" id="KW-0547">Nucleotide-binding</keyword>
<name>A0A0A3J0Z1_9BACL</name>
<dbReference type="InterPro" id="IPR000873">
    <property type="entry name" value="AMP-dep_synth/lig_dom"/>
</dbReference>
<evidence type="ECO:0000256" key="1">
    <source>
        <dbReference type="ARBA" id="ARBA00022428"/>
    </source>
</evidence>
<comment type="function">
    <text evidence="5">Converts 2-succinylbenzoate (OSB) to 2-succinylbenzoyl-CoA (OSB-CoA).</text>
</comment>
<evidence type="ECO:0000259" key="6">
    <source>
        <dbReference type="Pfam" id="PF00501"/>
    </source>
</evidence>
<dbReference type="Gene3D" id="3.40.50.12780">
    <property type="entry name" value="N-terminal domain of ligase-like"/>
    <property type="match status" value="1"/>
</dbReference>
<feature type="domain" description="AMP-binding enzyme C-terminal" evidence="7">
    <location>
        <begin position="394"/>
        <end position="467"/>
    </location>
</feature>
<gene>
    <name evidence="5" type="primary">menE</name>
    <name evidence="8" type="ORF">CD30_17950</name>
</gene>
<keyword evidence="9" id="KW-1185">Reference proteome</keyword>
<dbReference type="Pfam" id="PF00501">
    <property type="entry name" value="AMP-binding"/>
    <property type="match status" value="1"/>
</dbReference>
<dbReference type="PANTHER" id="PTHR43201">
    <property type="entry name" value="ACYL-COA SYNTHETASE"/>
    <property type="match status" value="1"/>
</dbReference>
<evidence type="ECO:0000256" key="4">
    <source>
        <dbReference type="ARBA" id="ARBA00022840"/>
    </source>
</evidence>
<feature type="domain" description="AMP-dependent synthetase/ligase" evidence="6">
    <location>
        <begin position="9"/>
        <end position="344"/>
    </location>
</feature>
<evidence type="ECO:0000256" key="5">
    <source>
        <dbReference type="HAMAP-Rule" id="MF_00731"/>
    </source>
</evidence>
<dbReference type="UniPathway" id="UPA01057">
    <property type="reaction ID" value="UER00166"/>
</dbReference>
<protein>
    <recommendedName>
        <fullName evidence="5">2-succinylbenzoate--CoA ligase</fullName>
        <ecNumber evidence="5">6.2.1.26</ecNumber>
    </recommendedName>
    <alternativeName>
        <fullName evidence="5">o-succinylbenzoyl-CoA synthetase</fullName>
        <shortName evidence="5">OSB-CoA synthetase</shortName>
    </alternativeName>
</protein>
<dbReference type="GO" id="GO:0005524">
    <property type="term" value="F:ATP binding"/>
    <property type="evidence" value="ECO:0007669"/>
    <property type="project" value="UniProtKB-KW"/>
</dbReference>
<organism evidence="8 9">
    <name type="scientific">Ureibacillus massiliensis 4400831 = CIP 108448 = CCUG 49529</name>
    <dbReference type="NCBI Taxonomy" id="1211035"/>
    <lineage>
        <taxon>Bacteria</taxon>
        <taxon>Bacillati</taxon>
        <taxon>Bacillota</taxon>
        <taxon>Bacilli</taxon>
        <taxon>Bacillales</taxon>
        <taxon>Caryophanaceae</taxon>
        <taxon>Ureibacillus</taxon>
    </lineage>
</organism>
<keyword evidence="2 5" id="KW-0436">Ligase</keyword>
<dbReference type="InterPro" id="IPR042099">
    <property type="entry name" value="ANL_N_sf"/>
</dbReference>
<evidence type="ECO:0000256" key="3">
    <source>
        <dbReference type="ARBA" id="ARBA00022741"/>
    </source>
</evidence>
<comment type="similarity">
    <text evidence="5">Belongs to the ATP-dependent AMP-binding enzyme family. MenE subfamily.</text>
</comment>
<evidence type="ECO:0000259" key="7">
    <source>
        <dbReference type="Pfam" id="PF13193"/>
    </source>
</evidence>
<dbReference type="InterPro" id="IPR020845">
    <property type="entry name" value="AMP-binding_CS"/>
</dbReference>
<accession>A0A0A3J0Z1</accession>